<keyword evidence="1" id="KW-1133">Transmembrane helix</keyword>
<accession>K5UR35</accession>
<sequence>MSGAVLPSQTSLNVTLGALLLGGFASAVLFGIFCQQCLTFLQRFTKEGAVLKYSVRTVAGSWLDASGLNHIPGLHVSRHGRFLIIDISSPSNHASLYVGLLQTISRCTLNFVEPNRTAAGIILVTGVGDVLVRSHFLTAGSCIGFGSVRNMLAASFDHGSVHVEYGYSRFGLLDSTGLLYGNHSISQVVRSNSSKDPGFYAYAEPMSHKTSSPSH</sequence>
<dbReference type="KEGG" id="pco:PHACADRAFT_186469"/>
<feature type="transmembrane region" description="Helical" evidence="1">
    <location>
        <begin position="12"/>
        <end position="33"/>
    </location>
</feature>
<dbReference type="Proteomes" id="UP000008370">
    <property type="component" value="Unassembled WGS sequence"/>
</dbReference>
<keyword evidence="3" id="KW-1185">Reference proteome</keyword>
<dbReference type="InParanoid" id="K5UR35"/>
<name>K5UR35_PHACS</name>
<dbReference type="HOGENOM" id="CLU_1283668_0_0_1"/>
<reference evidence="2 3" key="1">
    <citation type="journal article" date="2012" name="BMC Genomics">
        <title>Comparative genomics of the white-rot fungi, Phanerochaete carnosa and P. chrysosporium, to elucidate the genetic basis of the distinct wood types they colonize.</title>
        <authorList>
            <person name="Suzuki H."/>
            <person name="MacDonald J."/>
            <person name="Syed K."/>
            <person name="Salamov A."/>
            <person name="Hori C."/>
            <person name="Aerts A."/>
            <person name="Henrissat B."/>
            <person name="Wiebenga A."/>
            <person name="vanKuyk P.A."/>
            <person name="Barry K."/>
            <person name="Lindquist E."/>
            <person name="LaButti K."/>
            <person name="Lapidus A."/>
            <person name="Lucas S."/>
            <person name="Coutinho P."/>
            <person name="Gong Y."/>
            <person name="Samejima M."/>
            <person name="Mahadevan R."/>
            <person name="Abou-Zaid M."/>
            <person name="de Vries R.P."/>
            <person name="Igarashi K."/>
            <person name="Yadav J.S."/>
            <person name="Grigoriev I.V."/>
            <person name="Master E.R."/>
        </authorList>
    </citation>
    <scope>NUCLEOTIDE SEQUENCE [LARGE SCALE GENOMIC DNA]</scope>
    <source>
        <strain evidence="2 3">HHB-10118-sp</strain>
    </source>
</reference>
<keyword evidence="1" id="KW-0472">Membrane</keyword>
<dbReference type="EMBL" id="JH930475">
    <property type="protein sequence ID" value="EKM52291.1"/>
    <property type="molecule type" value="Genomic_DNA"/>
</dbReference>
<keyword evidence="1" id="KW-0812">Transmembrane</keyword>
<gene>
    <name evidence="2" type="ORF">PHACADRAFT_186469</name>
</gene>
<proteinExistence type="predicted"/>
<dbReference type="AlphaFoldDB" id="K5UR35"/>
<organism evidence="2 3">
    <name type="scientific">Phanerochaete carnosa (strain HHB-10118-sp)</name>
    <name type="common">White-rot fungus</name>
    <name type="synonym">Peniophora carnosa</name>
    <dbReference type="NCBI Taxonomy" id="650164"/>
    <lineage>
        <taxon>Eukaryota</taxon>
        <taxon>Fungi</taxon>
        <taxon>Dikarya</taxon>
        <taxon>Basidiomycota</taxon>
        <taxon>Agaricomycotina</taxon>
        <taxon>Agaricomycetes</taxon>
        <taxon>Polyporales</taxon>
        <taxon>Phanerochaetaceae</taxon>
        <taxon>Phanerochaete</taxon>
    </lineage>
</organism>
<evidence type="ECO:0000256" key="1">
    <source>
        <dbReference type="SAM" id="Phobius"/>
    </source>
</evidence>
<dbReference type="GeneID" id="18910354"/>
<protein>
    <submittedName>
        <fullName evidence="2">Uncharacterized protein</fullName>
    </submittedName>
</protein>
<dbReference type="RefSeq" id="XP_007398643.1">
    <property type="nucleotide sequence ID" value="XM_007398581.1"/>
</dbReference>
<evidence type="ECO:0000313" key="2">
    <source>
        <dbReference type="EMBL" id="EKM52291.1"/>
    </source>
</evidence>
<evidence type="ECO:0000313" key="3">
    <source>
        <dbReference type="Proteomes" id="UP000008370"/>
    </source>
</evidence>